<dbReference type="Proteomes" id="UP001333110">
    <property type="component" value="Unassembled WGS sequence"/>
</dbReference>
<organism evidence="2 3">
    <name type="scientific">Mycteria americana</name>
    <name type="common">Wood stork</name>
    <dbReference type="NCBI Taxonomy" id="33587"/>
    <lineage>
        <taxon>Eukaryota</taxon>
        <taxon>Metazoa</taxon>
        <taxon>Chordata</taxon>
        <taxon>Craniata</taxon>
        <taxon>Vertebrata</taxon>
        <taxon>Euteleostomi</taxon>
        <taxon>Archelosauria</taxon>
        <taxon>Archosauria</taxon>
        <taxon>Dinosauria</taxon>
        <taxon>Saurischia</taxon>
        <taxon>Theropoda</taxon>
        <taxon>Coelurosauria</taxon>
        <taxon>Aves</taxon>
        <taxon>Neognathae</taxon>
        <taxon>Neoaves</taxon>
        <taxon>Aequornithes</taxon>
        <taxon>Ciconiiformes</taxon>
        <taxon>Ciconiidae</taxon>
        <taxon>Mycteria</taxon>
    </lineage>
</organism>
<gene>
    <name evidence="2" type="ORF">QYF61_027222</name>
</gene>
<reference evidence="2 3" key="1">
    <citation type="journal article" date="2023" name="J. Hered.">
        <title>Chromosome-level genome of the wood stork (Mycteria americana) provides insight into avian chromosome evolution.</title>
        <authorList>
            <person name="Flamio R. Jr."/>
            <person name="Ramstad K.M."/>
        </authorList>
    </citation>
    <scope>NUCLEOTIDE SEQUENCE [LARGE SCALE GENOMIC DNA]</scope>
    <source>
        <strain evidence="2">JAX WOST 10</strain>
    </source>
</reference>
<sequence>MLCCWQKKGPSDAISGHFSPVSSSEKRASRLTSFGTDSAASAPRGKEAELRRSPEETLSPLPKEETLSLTKGLTASGIAYAFPAAGEDHESRSLIILSTEAFPPTPTPQPLDEEEQVGVGLDSQLGSVSQAIMKSVVGVPLYWIKGMFYLYSALVRPHLEYCVQFWAPQFKRDMDILEVQGRAARMAERAGTDHPKEDKYLKGGCKEDGARLFSVVPSDRTRGNWHKHKHSRLHLNIRRHLFRTSISGIVVHIQEHHLNPSQQQGAWSCLAEEQLTGSQGYYSTAEKNVLRGFTPLLGKTRATRTRARTSGPPRPPAVDGPGQPGPSKQPGTVPLYPTTYFLLPR</sequence>
<feature type="compositionally biased region" description="Basic and acidic residues" evidence="1">
    <location>
        <begin position="44"/>
        <end position="55"/>
    </location>
</feature>
<feature type="compositionally biased region" description="Polar residues" evidence="1">
    <location>
        <begin position="30"/>
        <end position="39"/>
    </location>
</feature>
<dbReference type="EMBL" id="JAUNZN010000002">
    <property type="protein sequence ID" value="KAK4828546.1"/>
    <property type="molecule type" value="Genomic_DNA"/>
</dbReference>
<comment type="caution">
    <text evidence="2">The sequence shown here is derived from an EMBL/GenBank/DDBJ whole genome shotgun (WGS) entry which is preliminary data.</text>
</comment>
<evidence type="ECO:0000313" key="3">
    <source>
        <dbReference type="Proteomes" id="UP001333110"/>
    </source>
</evidence>
<protein>
    <submittedName>
        <fullName evidence="2">Uncharacterized protein</fullName>
    </submittedName>
</protein>
<accession>A0AAN7PUC7</accession>
<proteinExistence type="predicted"/>
<feature type="region of interest" description="Disordered" evidence="1">
    <location>
        <begin position="7"/>
        <end position="66"/>
    </location>
</feature>
<evidence type="ECO:0000256" key="1">
    <source>
        <dbReference type="SAM" id="MobiDB-lite"/>
    </source>
</evidence>
<feature type="region of interest" description="Disordered" evidence="1">
    <location>
        <begin position="296"/>
        <end position="338"/>
    </location>
</feature>
<dbReference type="AlphaFoldDB" id="A0AAN7PUC7"/>
<name>A0AAN7PUC7_MYCAM</name>
<evidence type="ECO:0000313" key="2">
    <source>
        <dbReference type="EMBL" id="KAK4828546.1"/>
    </source>
</evidence>
<keyword evidence="3" id="KW-1185">Reference proteome</keyword>